<evidence type="ECO:0000256" key="1">
    <source>
        <dbReference type="ARBA" id="ARBA00004236"/>
    </source>
</evidence>
<evidence type="ECO:0000256" key="2">
    <source>
        <dbReference type="ARBA" id="ARBA00022475"/>
    </source>
</evidence>
<keyword evidence="6" id="KW-0812">Transmembrane</keyword>
<keyword evidence="2" id="KW-1003">Cell membrane</keyword>
<gene>
    <name evidence="8" type="ORF">A3C06_04020</name>
</gene>
<dbReference type="GO" id="GO:0016757">
    <property type="term" value="F:glycosyltransferase activity"/>
    <property type="evidence" value="ECO:0007669"/>
    <property type="project" value="UniProtKB-KW"/>
</dbReference>
<protein>
    <recommendedName>
        <fullName evidence="7">Glycosyltransferase 2-like domain-containing protein</fullName>
    </recommendedName>
</protein>
<name>A0A1G2MWB6_9BACT</name>
<keyword evidence="3" id="KW-0328">Glycosyltransferase</keyword>
<dbReference type="AlphaFoldDB" id="A0A1G2MWB6"/>
<dbReference type="EMBL" id="MHRQ01000010">
    <property type="protein sequence ID" value="OHA27231.1"/>
    <property type="molecule type" value="Genomic_DNA"/>
</dbReference>
<dbReference type="InterPro" id="IPR029044">
    <property type="entry name" value="Nucleotide-diphossugar_trans"/>
</dbReference>
<keyword evidence="5 6" id="KW-0472">Membrane</keyword>
<comment type="subcellular location">
    <subcellularLocation>
        <location evidence="1">Cell membrane</location>
    </subcellularLocation>
</comment>
<dbReference type="Proteomes" id="UP000177565">
    <property type="component" value="Unassembled WGS sequence"/>
</dbReference>
<feature type="domain" description="Glycosyltransferase 2-like" evidence="7">
    <location>
        <begin position="4"/>
        <end position="161"/>
    </location>
</feature>
<reference evidence="8 9" key="1">
    <citation type="journal article" date="2016" name="Nat. Commun.">
        <title>Thousands of microbial genomes shed light on interconnected biogeochemical processes in an aquifer system.</title>
        <authorList>
            <person name="Anantharaman K."/>
            <person name="Brown C.T."/>
            <person name="Hug L.A."/>
            <person name="Sharon I."/>
            <person name="Castelle C.J."/>
            <person name="Probst A.J."/>
            <person name="Thomas B.C."/>
            <person name="Singh A."/>
            <person name="Wilkins M.J."/>
            <person name="Karaoz U."/>
            <person name="Brodie E.L."/>
            <person name="Williams K.H."/>
            <person name="Hubbard S.S."/>
            <person name="Banfield J.F."/>
        </authorList>
    </citation>
    <scope>NUCLEOTIDE SEQUENCE [LARGE SCALE GENOMIC DNA]</scope>
</reference>
<evidence type="ECO:0000256" key="6">
    <source>
        <dbReference type="SAM" id="Phobius"/>
    </source>
</evidence>
<sequence>MKISVIIPAYNEAKYLGACLESIERQRVTEVCEVIVVDNGSTDATVKIAEKFSGVRIISELRKGVNKARERGRLSAIGDILAYLDADTIVPEGWFEQIVERFGRDERLVCISGPYRYYGLTSRVQELSIRFYWNFLALSAYYIFGYVVIGGNCVARSNALSAIGGFDTTIAFYGDDTDLGQRLHKIGKVRFSLDFFVYTSPRRVQGEGLLRSGWIYMLNYFSVVFWHKPFTKRYQDIR</sequence>
<dbReference type="SUPFAM" id="SSF53448">
    <property type="entry name" value="Nucleotide-diphospho-sugar transferases"/>
    <property type="match status" value="1"/>
</dbReference>
<comment type="caution">
    <text evidence="8">The sequence shown here is derived from an EMBL/GenBank/DDBJ whole genome shotgun (WGS) entry which is preliminary data.</text>
</comment>
<keyword evidence="4" id="KW-0808">Transferase</keyword>
<evidence type="ECO:0000256" key="4">
    <source>
        <dbReference type="ARBA" id="ARBA00022679"/>
    </source>
</evidence>
<proteinExistence type="predicted"/>
<evidence type="ECO:0000313" key="8">
    <source>
        <dbReference type="EMBL" id="OHA27231.1"/>
    </source>
</evidence>
<organism evidence="8 9">
    <name type="scientific">Candidatus Taylorbacteria bacterium RIFCSPHIGHO2_02_FULL_46_13</name>
    <dbReference type="NCBI Taxonomy" id="1802312"/>
    <lineage>
        <taxon>Bacteria</taxon>
        <taxon>Candidatus Tayloriibacteriota</taxon>
    </lineage>
</organism>
<dbReference type="InterPro" id="IPR001173">
    <property type="entry name" value="Glyco_trans_2-like"/>
</dbReference>
<dbReference type="PANTHER" id="PTHR43646">
    <property type="entry name" value="GLYCOSYLTRANSFERASE"/>
    <property type="match status" value="1"/>
</dbReference>
<feature type="transmembrane region" description="Helical" evidence="6">
    <location>
        <begin position="131"/>
        <end position="149"/>
    </location>
</feature>
<dbReference type="PANTHER" id="PTHR43646:SF2">
    <property type="entry name" value="GLYCOSYLTRANSFERASE 2-LIKE DOMAIN-CONTAINING PROTEIN"/>
    <property type="match status" value="1"/>
</dbReference>
<evidence type="ECO:0000256" key="5">
    <source>
        <dbReference type="ARBA" id="ARBA00023136"/>
    </source>
</evidence>
<evidence type="ECO:0000313" key="9">
    <source>
        <dbReference type="Proteomes" id="UP000177565"/>
    </source>
</evidence>
<dbReference type="Pfam" id="PF00535">
    <property type="entry name" value="Glycos_transf_2"/>
    <property type="match status" value="1"/>
</dbReference>
<keyword evidence="6" id="KW-1133">Transmembrane helix</keyword>
<dbReference type="STRING" id="1802312.A3C06_04020"/>
<dbReference type="GO" id="GO:0005886">
    <property type="term" value="C:plasma membrane"/>
    <property type="evidence" value="ECO:0007669"/>
    <property type="project" value="UniProtKB-SubCell"/>
</dbReference>
<evidence type="ECO:0000259" key="7">
    <source>
        <dbReference type="Pfam" id="PF00535"/>
    </source>
</evidence>
<dbReference type="Gene3D" id="3.90.550.10">
    <property type="entry name" value="Spore Coat Polysaccharide Biosynthesis Protein SpsA, Chain A"/>
    <property type="match status" value="1"/>
</dbReference>
<accession>A0A1G2MWB6</accession>
<evidence type="ECO:0000256" key="3">
    <source>
        <dbReference type="ARBA" id="ARBA00022676"/>
    </source>
</evidence>